<accession>A0A8J6HZL7</accession>
<sequence length="227" mass="25894">MLHCKTVHLHFLLFTDGEVDIEKVLCLHLLSSHETDHLTPPRRPRTTTSMKKDSPLEQLIERSKENPKEAVLAAVLPTYVLDVNKGNPKRTLIDERLSARLLVNEKILELIMTVITALEHSNPEKVRHLISIADDPSSLKRIFRKQHIQDFVMTLKDHSLVNSSFILTQPSKLKPNHIEIRTASGALEDLEQFQHLGSGVQRVGFYPAHSSAVEEQSSQFENIWFDD</sequence>
<comment type="caution">
    <text evidence="2">The sequence shown here is derived from an EMBL/GenBank/DDBJ whole genome shotgun (WGS) entry which is preliminary data.</text>
</comment>
<organism evidence="2 3">
    <name type="scientific">Tenebrio molitor</name>
    <name type="common">Yellow mealworm beetle</name>
    <dbReference type="NCBI Taxonomy" id="7067"/>
    <lineage>
        <taxon>Eukaryota</taxon>
        <taxon>Metazoa</taxon>
        <taxon>Ecdysozoa</taxon>
        <taxon>Arthropoda</taxon>
        <taxon>Hexapoda</taxon>
        <taxon>Insecta</taxon>
        <taxon>Pterygota</taxon>
        <taxon>Neoptera</taxon>
        <taxon>Endopterygota</taxon>
        <taxon>Coleoptera</taxon>
        <taxon>Polyphaga</taxon>
        <taxon>Cucujiformia</taxon>
        <taxon>Tenebrionidae</taxon>
        <taxon>Tenebrio</taxon>
    </lineage>
</organism>
<evidence type="ECO:0000313" key="3">
    <source>
        <dbReference type="Proteomes" id="UP000719412"/>
    </source>
</evidence>
<reference evidence="2" key="2">
    <citation type="submission" date="2021-08" db="EMBL/GenBank/DDBJ databases">
        <authorList>
            <person name="Eriksson T."/>
        </authorList>
    </citation>
    <scope>NUCLEOTIDE SEQUENCE</scope>
    <source>
        <strain evidence="2">Stoneville</strain>
        <tissue evidence="2">Whole head</tissue>
    </source>
</reference>
<evidence type="ECO:0000313" key="2">
    <source>
        <dbReference type="EMBL" id="KAH0822393.1"/>
    </source>
</evidence>
<dbReference type="EMBL" id="JABDTM020002592">
    <property type="protein sequence ID" value="KAH0822393.1"/>
    <property type="molecule type" value="Genomic_DNA"/>
</dbReference>
<keyword evidence="3" id="KW-1185">Reference proteome</keyword>
<reference evidence="2" key="1">
    <citation type="journal article" date="2020" name="J Insects Food Feed">
        <title>The yellow mealworm (Tenebrio molitor) genome: a resource for the emerging insects as food and feed industry.</title>
        <authorList>
            <person name="Eriksson T."/>
            <person name="Andere A."/>
            <person name="Kelstrup H."/>
            <person name="Emery V."/>
            <person name="Picard C."/>
        </authorList>
    </citation>
    <scope>NUCLEOTIDE SEQUENCE</scope>
    <source>
        <strain evidence="2">Stoneville</strain>
        <tissue evidence="2">Whole head</tissue>
    </source>
</reference>
<name>A0A8J6HZL7_TENMO</name>
<dbReference type="AlphaFoldDB" id="A0A8J6HZL7"/>
<gene>
    <name evidence="2" type="ORF">GEV33_000398</name>
</gene>
<dbReference type="Proteomes" id="UP000719412">
    <property type="component" value="Unassembled WGS sequence"/>
</dbReference>
<proteinExistence type="predicted"/>
<protein>
    <submittedName>
        <fullName evidence="2">Uncharacterized protein</fullName>
    </submittedName>
</protein>
<feature type="region of interest" description="Disordered" evidence="1">
    <location>
        <begin position="35"/>
        <end position="56"/>
    </location>
</feature>
<evidence type="ECO:0000256" key="1">
    <source>
        <dbReference type="SAM" id="MobiDB-lite"/>
    </source>
</evidence>